<dbReference type="AlphaFoldDB" id="A0A1H6KJR6"/>
<evidence type="ECO:0000313" key="2">
    <source>
        <dbReference type="Proteomes" id="UP000198988"/>
    </source>
</evidence>
<accession>A0A1H6KJR6</accession>
<dbReference type="EMBL" id="CDSC02000149">
    <property type="protein sequence ID" value="SEH73927.1"/>
    <property type="molecule type" value="Genomic_DNA"/>
</dbReference>
<proteinExistence type="predicted"/>
<evidence type="ECO:0000313" key="1">
    <source>
        <dbReference type="EMBL" id="SEH73927.1"/>
    </source>
</evidence>
<sequence length="34" mass="3953">MISTKKPFHPLGENTKDDPVNHIPFIHNQTLLRL</sequence>
<organism evidence="1 2">
    <name type="scientific">Bathymodiolus azoricus thioautotrophic gill symbiont</name>
    <dbReference type="NCBI Taxonomy" id="235205"/>
    <lineage>
        <taxon>Bacteria</taxon>
        <taxon>Pseudomonadati</taxon>
        <taxon>Pseudomonadota</taxon>
        <taxon>Gammaproteobacteria</taxon>
        <taxon>sulfur-oxidizing symbionts</taxon>
    </lineage>
</organism>
<dbReference type="Proteomes" id="UP000198988">
    <property type="component" value="Unassembled WGS sequence"/>
</dbReference>
<name>A0A1H6KJR6_9GAMM</name>
<reference evidence="2" key="1">
    <citation type="submission" date="2016-06" db="EMBL/GenBank/DDBJ databases">
        <authorList>
            <person name="Petersen J."/>
            <person name="Sayavedra L."/>
        </authorList>
    </citation>
    <scope>NUCLEOTIDE SEQUENCE [LARGE SCALE GENOMIC DNA]</scope>
    <source>
        <strain evidence="2">BazSymA</strain>
    </source>
</reference>
<gene>
    <name evidence="1" type="ORF">BAZSYMA_ACONTIG13663_2</name>
</gene>
<protein>
    <submittedName>
        <fullName evidence="1">Uncharacterized protein</fullName>
    </submittedName>
</protein>